<dbReference type="Proteomes" id="UP000002535">
    <property type="component" value="Chromosome"/>
</dbReference>
<proteinExistence type="predicted"/>
<dbReference type="AlphaFoldDB" id="Q46JU4"/>
<dbReference type="Pfam" id="PF13946">
    <property type="entry name" value="DUF4214"/>
    <property type="match status" value="1"/>
</dbReference>
<dbReference type="Gene3D" id="1.10.3130.20">
    <property type="entry name" value="Phycobilisome linker domain"/>
    <property type="match status" value="1"/>
</dbReference>
<dbReference type="RefSeq" id="WP_011294831.1">
    <property type="nucleotide sequence ID" value="NC_007335.2"/>
</dbReference>
<organism evidence="2 3">
    <name type="scientific">Prochlorococcus marinus (strain NATL2A)</name>
    <dbReference type="NCBI Taxonomy" id="59920"/>
    <lineage>
        <taxon>Bacteria</taxon>
        <taxon>Bacillati</taxon>
        <taxon>Cyanobacteriota</taxon>
        <taxon>Cyanophyceae</taxon>
        <taxon>Synechococcales</taxon>
        <taxon>Prochlorococcaceae</taxon>
        <taxon>Prochlorococcus</taxon>
    </lineage>
</organism>
<dbReference type="STRING" id="59920.PMN2A_0743"/>
<keyword evidence="3" id="KW-1185">Reference proteome</keyword>
<protein>
    <recommendedName>
        <fullName evidence="1">DUF4214 domain-containing protein</fullName>
    </recommendedName>
</protein>
<evidence type="ECO:0000259" key="1">
    <source>
        <dbReference type="Pfam" id="PF13946"/>
    </source>
</evidence>
<sequence>MPKVVNKVVTVNLKTSNHIYSNKGSAKGYFINGIESPSLSLLSGVTYRFDQSDISNLGHQILFYKDSEKLSTFNSNVINSGIAGSEGAYTEITLPAETSIKLFYQCKNHSFMGNSLQKINSSYASGDVVSTNETFGVWEKYLDVYGLRLFAHGALSGLPAVDDEFIKKTAETVKLMFNPNGEFIDKEAQEKALQYMKSKSTIQRIGINTHSAYQNPSLNDGPKGYDEINDLYNSNDYTWKLNHTPIQRYQITQQLEHLLHTFTDFALPGAFPEQFNTFQGKGLLWDAANEAINNGVYDDKDYKHMIGKNHPQYKDVYKSVVMREYLYCLTYAMWGYTTKYTEDYSLDPEWSDQYLTEESIKQANPLGHQLYNDYIRKVISKPESVRLEEIYKDDDSGMSGYVSNVSSPSTDNTKIINKDTGVLFKGESINYDFINKGNNNYQIKAKDSFDEITGRKVQTEFFPSSDTFNSTGLSSFSLQFVDKTLDFIDDVKGVFDQITGLNTDSGRMFRLYNAAFRRFPDASGLSYWIEQFSSGANDIRTVASSFLVSEEFKLRYGENVTDNQYVKTLYINVLNRELDQGGYDYWVGNLRNGAETRYEVLLGFAESAENKALFTEMTGFG</sequence>
<accession>Q46JU4</accession>
<dbReference type="EMBL" id="CP000095">
    <property type="protein sequence ID" value="AAZ58234.1"/>
    <property type="molecule type" value="Genomic_DNA"/>
</dbReference>
<dbReference type="PhylomeDB" id="Q46JU4"/>
<feature type="domain" description="DUF4214" evidence="1">
    <location>
        <begin position="543"/>
        <end position="614"/>
    </location>
</feature>
<evidence type="ECO:0000313" key="3">
    <source>
        <dbReference type="Proteomes" id="UP000002535"/>
    </source>
</evidence>
<dbReference type="InterPro" id="IPR025282">
    <property type="entry name" value="DUF4214"/>
</dbReference>
<dbReference type="KEGG" id="pmn:PMN2A_0743"/>
<reference evidence="2 3" key="1">
    <citation type="journal article" date="2007" name="PLoS Genet.">
        <title>Patterns and implications of gene gain and loss in the evolution of Prochlorococcus.</title>
        <authorList>
            <person name="Kettler G.C."/>
            <person name="Martiny A.C."/>
            <person name="Huang K."/>
            <person name="Zucker J."/>
            <person name="Coleman M.L."/>
            <person name="Rodrigue S."/>
            <person name="Chen F."/>
            <person name="Lapidus A."/>
            <person name="Ferriera S."/>
            <person name="Johnson J."/>
            <person name="Steglich C."/>
            <person name="Church G.M."/>
            <person name="Richardson P."/>
            <person name="Chisholm S.W."/>
        </authorList>
    </citation>
    <scope>NUCLEOTIDE SEQUENCE [LARGE SCALE GENOMIC DNA]</scope>
    <source>
        <strain evidence="2 3">NATL2A</strain>
    </source>
</reference>
<evidence type="ECO:0000313" key="2">
    <source>
        <dbReference type="EMBL" id="AAZ58234.1"/>
    </source>
</evidence>
<gene>
    <name evidence="2" type="ordered locus">PMN2A_0743</name>
</gene>
<name>Q46JU4_PROMT</name>
<dbReference type="InterPro" id="IPR038255">
    <property type="entry name" value="PBS_linker_sf"/>
</dbReference>
<dbReference type="HOGENOM" id="CLU_030258_0_0_3"/>